<evidence type="ECO:0000313" key="3">
    <source>
        <dbReference type="Proteomes" id="UP000184245"/>
    </source>
</evidence>
<organism evidence="2 3">
    <name type="scientific">Lactonifactor longoviformis DSM 17459</name>
    <dbReference type="NCBI Taxonomy" id="1122155"/>
    <lineage>
        <taxon>Bacteria</taxon>
        <taxon>Bacillati</taxon>
        <taxon>Bacillota</taxon>
        <taxon>Clostridia</taxon>
        <taxon>Eubacteriales</taxon>
        <taxon>Clostridiaceae</taxon>
        <taxon>Lactonifactor</taxon>
    </lineage>
</organism>
<dbReference type="InterPro" id="IPR036866">
    <property type="entry name" value="RibonucZ/Hydroxyglut_hydro"/>
</dbReference>
<dbReference type="EMBL" id="FQVI01000003">
    <property type="protein sequence ID" value="SHE58819.1"/>
    <property type="molecule type" value="Genomic_DNA"/>
</dbReference>
<evidence type="ECO:0000256" key="1">
    <source>
        <dbReference type="ARBA" id="ARBA00022801"/>
    </source>
</evidence>
<accession>A0A1M4UQ61</accession>
<proteinExistence type="predicted"/>
<name>A0A1M4UQ61_9CLOT</name>
<dbReference type="PANTHER" id="PTHR43546">
    <property type="entry name" value="UPF0173 METAL-DEPENDENT HYDROLASE MJ1163-RELATED"/>
    <property type="match status" value="1"/>
</dbReference>
<reference evidence="2 3" key="1">
    <citation type="submission" date="2016-11" db="EMBL/GenBank/DDBJ databases">
        <authorList>
            <person name="Jaros S."/>
            <person name="Januszkiewicz K."/>
            <person name="Wedrychowicz H."/>
        </authorList>
    </citation>
    <scope>NUCLEOTIDE SEQUENCE [LARGE SCALE GENOMIC DNA]</scope>
    <source>
        <strain evidence="2 3">DSM 17459</strain>
    </source>
</reference>
<dbReference type="STRING" id="1122155.SAMN02745158_00927"/>
<dbReference type="SUPFAM" id="SSF56281">
    <property type="entry name" value="Metallo-hydrolase/oxidoreductase"/>
    <property type="match status" value="1"/>
</dbReference>
<gene>
    <name evidence="2" type="ORF">SAMN02745158_00927</name>
</gene>
<sequence>MKQREVKLRKLINALETKTKDVKIAACQINNAGVVLFIHNIVIYADPFCHDNLDRYQCADPKLEDTAFAGKAELLLLTHEHSDHYHMEKVIAFAEKNKDLILFANEKITKELRCRLHNTILTVSPGNPISYKVNSELELYSFCCLHMGEQYRDVDNICYYLKTKYGSLMLTGDAEPQALLARAEQSRLQVDYLICPFTYVTLAWARERLYPIKTIIAVHFPDPNKDDGGWIACFESVVKKKQVVPKVLYSLKLGEYFELYPEARD</sequence>
<dbReference type="Proteomes" id="UP000184245">
    <property type="component" value="Unassembled WGS sequence"/>
</dbReference>
<dbReference type="RefSeq" id="WP_084067642.1">
    <property type="nucleotide sequence ID" value="NZ_FQVI01000003.1"/>
</dbReference>
<keyword evidence="3" id="KW-1185">Reference proteome</keyword>
<evidence type="ECO:0000313" key="2">
    <source>
        <dbReference type="EMBL" id="SHE58819.1"/>
    </source>
</evidence>
<dbReference type="PANTHER" id="PTHR43546:SF9">
    <property type="entry name" value="L-ASCORBATE-6-PHOSPHATE LACTONASE ULAG-RELATED"/>
    <property type="match status" value="1"/>
</dbReference>
<dbReference type="GO" id="GO:0016787">
    <property type="term" value="F:hydrolase activity"/>
    <property type="evidence" value="ECO:0007669"/>
    <property type="project" value="UniProtKB-KW"/>
</dbReference>
<dbReference type="InterPro" id="IPR050114">
    <property type="entry name" value="UPF0173_UPF0282_UlaG_hydrolase"/>
</dbReference>
<dbReference type="Gene3D" id="3.60.15.10">
    <property type="entry name" value="Ribonuclease Z/Hydroxyacylglutathione hydrolase-like"/>
    <property type="match status" value="1"/>
</dbReference>
<keyword evidence="1" id="KW-0378">Hydrolase</keyword>
<dbReference type="AlphaFoldDB" id="A0A1M4UQ61"/>
<protein>
    <submittedName>
        <fullName evidence="2">Beta-lactamase superfamily domain-containing protein</fullName>
    </submittedName>
</protein>